<accession>A0A507BEJ0</accession>
<feature type="region of interest" description="Disordered" evidence="1">
    <location>
        <begin position="79"/>
        <end position="117"/>
    </location>
</feature>
<name>A0A507BEJ0_9PEZI</name>
<feature type="compositionally biased region" description="Polar residues" evidence="1">
    <location>
        <begin position="1"/>
        <end position="13"/>
    </location>
</feature>
<evidence type="ECO:0000256" key="1">
    <source>
        <dbReference type="SAM" id="MobiDB-lite"/>
    </source>
</evidence>
<protein>
    <submittedName>
        <fullName evidence="2">Uncharacterized protein</fullName>
    </submittedName>
</protein>
<proteinExistence type="predicted"/>
<dbReference type="InParanoid" id="A0A507BEJ0"/>
<evidence type="ECO:0000313" key="3">
    <source>
        <dbReference type="Proteomes" id="UP000319257"/>
    </source>
</evidence>
<reference evidence="2 3" key="1">
    <citation type="submission" date="2019-06" db="EMBL/GenBank/DDBJ databases">
        <title>Draft genome sequence of the filamentous fungus Phialemoniopsis curvata isolated from diesel fuel.</title>
        <authorList>
            <person name="Varaljay V.A."/>
            <person name="Lyon W.J."/>
            <person name="Crouch A.L."/>
            <person name="Drake C.E."/>
            <person name="Hollomon J.M."/>
            <person name="Nadeau L.J."/>
            <person name="Nunn H.S."/>
            <person name="Stevenson B.S."/>
            <person name="Bojanowski C.L."/>
            <person name="Crookes-Goodson W.J."/>
        </authorList>
    </citation>
    <scope>NUCLEOTIDE SEQUENCE [LARGE SCALE GENOMIC DNA]</scope>
    <source>
        <strain evidence="2 3">D216</strain>
    </source>
</reference>
<comment type="caution">
    <text evidence="2">The sequence shown here is derived from an EMBL/GenBank/DDBJ whole genome shotgun (WGS) entry which is preliminary data.</text>
</comment>
<evidence type="ECO:0000313" key="2">
    <source>
        <dbReference type="EMBL" id="TPX15371.1"/>
    </source>
</evidence>
<dbReference type="AlphaFoldDB" id="A0A507BEJ0"/>
<keyword evidence="3" id="KW-1185">Reference proteome</keyword>
<sequence>MSDTTTQLTTSPSHEACSKARTIEDVLPEIVEFEQRDPDWEFPALKSLSALASVRQPGQDILDLWEQVRDLWQRDRRLEKDQHPVVEQGIPQTAPVPRPSGARLGQRQQSAWLKKNP</sequence>
<dbReference type="Proteomes" id="UP000319257">
    <property type="component" value="Unassembled WGS sequence"/>
</dbReference>
<dbReference type="EMBL" id="SKBQ01000022">
    <property type="protein sequence ID" value="TPX15371.1"/>
    <property type="molecule type" value="Genomic_DNA"/>
</dbReference>
<dbReference type="RefSeq" id="XP_030997082.1">
    <property type="nucleotide sequence ID" value="XM_031139082.1"/>
</dbReference>
<dbReference type="GeneID" id="41972095"/>
<gene>
    <name evidence="2" type="ORF">E0L32_004648</name>
</gene>
<feature type="region of interest" description="Disordered" evidence="1">
    <location>
        <begin position="1"/>
        <end position="20"/>
    </location>
</feature>
<organism evidence="2 3">
    <name type="scientific">Thyridium curvatum</name>
    <dbReference type="NCBI Taxonomy" id="1093900"/>
    <lineage>
        <taxon>Eukaryota</taxon>
        <taxon>Fungi</taxon>
        <taxon>Dikarya</taxon>
        <taxon>Ascomycota</taxon>
        <taxon>Pezizomycotina</taxon>
        <taxon>Sordariomycetes</taxon>
        <taxon>Sordariomycetidae</taxon>
        <taxon>Thyridiales</taxon>
        <taxon>Thyridiaceae</taxon>
        <taxon>Thyridium</taxon>
    </lineage>
</organism>